<dbReference type="PANTHER" id="PTHR43156">
    <property type="entry name" value="STAGE II SPORULATION PROTEIN E-RELATED"/>
    <property type="match status" value="1"/>
</dbReference>
<evidence type="ECO:0000313" key="4">
    <source>
        <dbReference type="EMBL" id="NEN24582.1"/>
    </source>
</evidence>
<dbReference type="InterPro" id="IPR052016">
    <property type="entry name" value="Bact_Sigma-Reg"/>
</dbReference>
<keyword evidence="5" id="KW-1185">Reference proteome</keyword>
<feature type="transmembrane region" description="Helical" evidence="2">
    <location>
        <begin position="341"/>
        <end position="363"/>
    </location>
</feature>
<feature type="transmembrane region" description="Helical" evidence="2">
    <location>
        <begin position="217"/>
        <end position="240"/>
    </location>
</feature>
<name>A0A7K3WUK2_9FLAO</name>
<feature type="transmembrane region" description="Helical" evidence="2">
    <location>
        <begin position="284"/>
        <end position="302"/>
    </location>
</feature>
<dbReference type="Pfam" id="PF07696">
    <property type="entry name" value="7TMR-DISMED2"/>
    <property type="match status" value="1"/>
</dbReference>
<feature type="transmembrane region" description="Helical" evidence="2">
    <location>
        <begin position="246"/>
        <end position="264"/>
    </location>
</feature>
<dbReference type="InterPro" id="IPR001932">
    <property type="entry name" value="PPM-type_phosphatase-like_dom"/>
</dbReference>
<dbReference type="Pfam" id="PF07695">
    <property type="entry name" value="7TMR-DISM_7TM"/>
    <property type="match status" value="1"/>
</dbReference>
<keyword evidence="2" id="KW-1133">Transmembrane helix</keyword>
<keyword evidence="1" id="KW-0378">Hydrolase</keyword>
<keyword evidence="2" id="KW-0812">Transmembrane</keyword>
<reference evidence="4 5" key="1">
    <citation type="submission" date="2020-02" db="EMBL/GenBank/DDBJ databases">
        <title>Out from the shadows clarifying the taxonomy of the family Cryomorphaceae and related taxa by utilizing the GTDB taxonomic framework.</title>
        <authorList>
            <person name="Bowman J.P."/>
        </authorList>
    </citation>
    <scope>NUCLEOTIDE SEQUENCE [LARGE SCALE GENOMIC DNA]</scope>
    <source>
        <strain evidence="4 5">QSSC 1-22</strain>
    </source>
</reference>
<evidence type="ECO:0000259" key="3">
    <source>
        <dbReference type="SMART" id="SM00331"/>
    </source>
</evidence>
<dbReference type="PANTHER" id="PTHR43156:SF9">
    <property type="entry name" value="HAMP DOMAIN-CONTAINING PROTEIN"/>
    <property type="match status" value="1"/>
</dbReference>
<sequence length="703" mass="79716">MKRLLLPVIIILIAIAVIFIGGKDEVKGAGFTHSVKNPLLLIGSIAGSGSVSSVQEIAELGDIEFLPVGKMPTFGFSDVPQYIKLRVFNFENRAVEKVLEVKNPILNVCNLYEIEGNTARVLFKAGDEKDFSERPVPHINYQFPVWLQPNSTREFILKVSAKGEQLQVPIGLWTNAELSLRDEKDRLLRGIYFGIILFVLLFNLFIYLIIKEKSTLWYVFYVFALLMLQLSLGGFAHRYFWPESTYLTNIANPFFASASIFALIKFTQQFLNLKEFYPRLNKVFALMAHLVAINMLLALIYTPLFFKISVLSINTIALILNAMILPTVIMVMRKNFKPARYFLYAFIILVGSVFLFILNNFGLYESDFYATYGLQIGSALEVILLSFAIVDKFKIFREEAYTRLVTITDMKAKANEVLEKKVTERTHEIAMQKQIVEKQKEEIVDSIRYAERIQKSILPTMAEIEGLFGDNFVLFKPRDIVSGDFYWFGKTHEDHPWKGKTNLRHFAAVDCTGHGVPGALMSMLGHNSLEQCLTAKGVESPGDALDFLNNEIIAALQHDSSGELNVSDGMDIAFCTYDPDSRLLSFAGAKNNLYILRNGEFIELKGDRKAIGLEEINADNGFTNHEIRLDPGDMVYTFTDGYPDQFGGDRNKKLKSKTLLQKIADFAHLEMDEQKNALLHAFDEWRGENEQIDDVCMLGIKIL</sequence>
<dbReference type="InterPro" id="IPR036457">
    <property type="entry name" value="PPM-type-like_dom_sf"/>
</dbReference>
<feature type="transmembrane region" description="Helical" evidence="2">
    <location>
        <begin position="369"/>
        <end position="390"/>
    </location>
</feature>
<feature type="transmembrane region" description="Helical" evidence="2">
    <location>
        <begin position="190"/>
        <end position="210"/>
    </location>
</feature>
<dbReference type="InterPro" id="IPR011623">
    <property type="entry name" value="7TMR_DISM_rcpt_extracell_dom1"/>
</dbReference>
<proteinExistence type="predicted"/>
<dbReference type="InterPro" id="IPR011622">
    <property type="entry name" value="7TMR_DISM_rcpt_extracell_dom2"/>
</dbReference>
<dbReference type="Proteomes" id="UP000486602">
    <property type="component" value="Unassembled WGS sequence"/>
</dbReference>
<keyword evidence="2" id="KW-0472">Membrane</keyword>
<comment type="caution">
    <text evidence="4">The sequence shown here is derived from an EMBL/GenBank/DDBJ whole genome shotgun (WGS) entry which is preliminary data.</text>
</comment>
<evidence type="ECO:0000313" key="5">
    <source>
        <dbReference type="Proteomes" id="UP000486602"/>
    </source>
</evidence>
<dbReference type="GO" id="GO:0016791">
    <property type="term" value="F:phosphatase activity"/>
    <property type="evidence" value="ECO:0007669"/>
    <property type="project" value="TreeGrafter"/>
</dbReference>
<protein>
    <submittedName>
        <fullName evidence="4">SpoIIE family protein phosphatase</fullName>
    </submittedName>
</protein>
<evidence type="ECO:0000256" key="1">
    <source>
        <dbReference type="ARBA" id="ARBA00022801"/>
    </source>
</evidence>
<evidence type="ECO:0000256" key="2">
    <source>
        <dbReference type="SAM" id="Phobius"/>
    </source>
</evidence>
<feature type="transmembrane region" description="Helical" evidence="2">
    <location>
        <begin position="308"/>
        <end position="329"/>
    </location>
</feature>
<dbReference type="RefSeq" id="WP_163285975.1">
    <property type="nucleotide sequence ID" value="NZ_JAAGVY010000028.1"/>
</dbReference>
<dbReference type="Pfam" id="PF07228">
    <property type="entry name" value="SpoIIE"/>
    <property type="match status" value="1"/>
</dbReference>
<organism evidence="4 5">
    <name type="scientific">Cryomorpha ignava</name>
    <dbReference type="NCBI Taxonomy" id="101383"/>
    <lineage>
        <taxon>Bacteria</taxon>
        <taxon>Pseudomonadati</taxon>
        <taxon>Bacteroidota</taxon>
        <taxon>Flavobacteriia</taxon>
        <taxon>Flavobacteriales</taxon>
        <taxon>Cryomorphaceae</taxon>
        <taxon>Cryomorpha</taxon>
    </lineage>
</organism>
<dbReference type="AlphaFoldDB" id="A0A7K3WUK2"/>
<gene>
    <name evidence="4" type="ORF">G3O08_13825</name>
</gene>
<feature type="domain" description="PPM-type phosphatase" evidence="3">
    <location>
        <begin position="463"/>
        <end position="702"/>
    </location>
</feature>
<dbReference type="Gene3D" id="3.60.40.10">
    <property type="entry name" value="PPM-type phosphatase domain"/>
    <property type="match status" value="1"/>
</dbReference>
<dbReference type="EMBL" id="JAAGVY010000028">
    <property type="protein sequence ID" value="NEN24582.1"/>
    <property type="molecule type" value="Genomic_DNA"/>
</dbReference>
<accession>A0A7K3WUK2</accession>
<dbReference type="SMART" id="SM00331">
    <property type="entry name" value="PP2C_SIG"/>
    <property type="match status" value="1"/>
</dbReference>
<dbReference type="Gene3D" id="2.60.40.2380">
    <property type="match status" value="1"/>
</dbReference>